<dbReference type="EMBL" id="JABFJV010000022">
    <property type="protein sequence ID" value="NOK32836.1"/>
    <property type="molecule type" value="Genomic_DNA"/>
</dbReference>
<comment type="caution">
    <text evidence="1">The sequence shown here is derived from an EMBL/GenBank/DDBJ whole genome shotgun (WGS) entry which is preliminary data.</text>
</comment>
<organism evidence="1 2">
    <name type="scientific">Corallococcus exercitus</name>
    <dbReference type="NCBI Taxonomy" id="2316736"/>
    <lineage>
        <taxon>Bacteria</taxon>
        <taxon>Pseudomonadati</taxon>
        <taxon>Myxococcota</taxon>
        <taxon>Myxococcia</taxon>
        <taxon>Myxococcales</taxon>
        <taxon>Cystobacterineae</taxon>
        <taxon>Myxococcaceae</taxon>
        <taxon>Corallococcus</taxon>
    </lineage>
</organism>
<evidence type="ECO:0000313" key="1">
    <source>
        <dbReference type="EMBL" id="NOK32836.1"/>
    </source>
</evidence>
<sequence>MAPSAPKSIRHGPLRVSLPDGWFDASQVVAVGPEEDGFRANLVVSLEPAVPGETLEQFAARMLEGVRGAEAFRQRSERRATFGANTGVLREYTFHMQGLALAQLQFYVLKEQVAFTFTYTQLAHRLDATRAVAESLLASVSLDSTAELALRPTVFRA</sequence>
<protein>
    <submittedName>
        <fullName evidence="1">DcrB-related protein</fullName>
    </submittedName>
</protein>
<dbReference type="InterPro" id="IPR014894">
    <property type="entry name" value="DcrB/EagT6"/>
</dbReference>
<gene>
    <name evidence="1" type="ORF">HMI49_06455</name>
</gene>
<reference evidence="1 2" key="1">
    <citation type="submission" date="2020-05" db="EMBL/GenBank/DDBJ databases">
        <authorList>
            <person name="Whitworth D."/>
        </authorList>
    </citation>
    <scope>NUCLEOTIDE SEQUENCE [LARGE SCALE GENOMIC DNA]</scope>
    <source>
        <strain evidence="1 2">AB043B</strain>
    </source>
</reference>
<dbReference type="AlphaFoldDB" id="A0A7Y4KFQ0"/>
<keyword evidence="2" id="KW-1185">Reference proteome</keyword>
<dbReference type="Pfam" id="PF08786">
    <property type="entry name" value="DcrB"/>
    <property type="match status" value="1"/>
</dbReference>
<dbReference type="Proteomes" id="UP000563426">
    <property type="component" value="Unassembled WGS sequence"/>
</dbReference>
<name>A0A7Y4KFQ0_9BACT</name>
<dbReference type="Gene3D" id="3.40.1000.10">
    <property type="entry name" value="Mog1/PsbP, alpha/beta/alpha sandwich"/>
    <property type="match status" value="1"/>
</dbReference>
<dbReference type="RefSeq" id="WP_171433388.1">
    <property type="nucleotide sequence ID" value="NZ_JABFJV010000022.1"/>
</dbReference>
<evidence type="ECO:0000313" key="2">
    <source>
        <dbReference type="Proteomes" id="UP000563426"/>
    </source>
</evidence>
<proteinExistence type="predicted"/>
<dbReference type="SUPFAM" id="SSF55724">
    <property type="entry name" value="Mog1p/PsbP-like"/>
    <property type="match status" value="1"/>
</dbReference>
<dbReference type="InterPro" id="IPR016123">
    <property type="entry name" value="Mog1/PsbP_a/b/a-sand"/>
</dbReference>
<accession>A0A7Y4KFQ0</accession>